<dbReference type="AlphaFoldDB" id="A0A1I6D9H3"/>
<dbReference type="Pfam" id="PF12654">
    <property type="entry name" value="DUF3786"/>
    <property type="match status" value="1"/>
</dbReference>
<dbReference type="Proteomes" id="UP000199584">
    <property type="component" value="Unassembled WGS sequence"/>
</dbReference>
<keyword evidence="3" id="KW-1185">Reference proteome</keyword>
<dbReference type="OrthoDB" id="159408at2"/>
<reference evidence="3" key="1">
    <citation type="submission" date="2016-10" db="EMBL/GenBank/DDBJ databases">
        <authorList>
            <person name="Varghese N."/>
            <person name="Submissions S."/>
        </authorList>
    </citation>
    <scope>NUCLEOTIDE SEQUENCE [LARGE SCALE GENOMIC DNA]</scope>
    <source>
        <strain evidence="3">DSM 3669</strain>
    </source>
</reference>
<dbReference type="InterPro" id="IPR024264">
    <property type="entry name" value="DUF3786"/>
</dbReference>
<name>A0A1I6D9H3_9FIRM</name>
<dbReference type="EMBL" id="FOYM01000007">
    <property type="protein sequence ID" value="SFR02074.1"/>
    <property type="molecule type" value="Genomic_DNA"/>
</dbReference>
<sequence>MTAQINLDPAHKKAKEDFARVLPGVVADNALVQFCEEGSFFTVPFLGKQYRIYFPGGEVEYCDEKGEVPLAYKVVLLHYLTHCGPRAVEGTKLAFAELPSGSIYVGPFNNRAIKPLVGIFAARTGKLKEAAAKLGGWEENMGDVAVTVPVLPKIPITFVLWEGDDEFPPSGNVLFDASAPSHLHTEDYALLPGLAVWEMKKIAQI</sequence>
<dbReference type="RefSeq" id="WP_092482550.1">
    <property type="nucleotide sequence ID" value="NZ_FOYM01000007.1"/>
</dbReference>
<evidence type="ECO:0000313" key="2">
    <source>
        <dbReference type="EMBL" id="SFR02074.1"/>
    </source>
</evidence>
<evidence type="ECO:0000259" key="1">
    <source>
        <dbReference type="Pfam" id="PF12654"/>
    </source>
</evidence>
<protein>
    <recommendedName>
        <fullName evidence="1">DUF3786 domain-containing protein</fullName>
    </recommendedName>
</protein>
<gene>
    <name evidence="2" type="ORF">SAMN05660706_107115</name>
</gene>
<proteinExistence type="predicted"/>
<organism evidence="2 3">
    <name type="scientific">Desulfoscipio geothermicus DSM 3669</name>
    <dbReference type="NCBI Taxonomy" id="1121426"/>
    <lineage>
        <taxon>Bacteria</taxon>
        <taxon>Bacillati</taxon>
        <taxon>Bacillota</taxon>
        <taxon>Clostridia</taxon>
        <taxon>Eubacteriales</taxon>
        <taxon>Desulfallaceae</taxon>
        <taxon>Desulfoscipio</taxon>
    </lineage>
</organism>
<evidence type="ECO:0000313" key="3">
    <source>
        <dbReference type="Proteomes" id="UP000199584"/>
    </source>
</evidence>
<feature type="domain" description="DUF3786" evidence="1">
    <location>
        <begin position="25"/>
        <end position="195"/>
    </location>
</feature>
<accession>A0A1I6D9H3</accession>
<dbReference type="STRING" id="39060.SAMN05660706_107115"/>